<evidence type="ECO:0000313" key="5">
    <source>
        <dbReference type="Proteomes" id="UP000294723"/>
    </source>
</evidence>
<feature type="domain" description="ANTAR" evidence="3">
    <location>
        <begin position="173"/>
        <end position="234"/>
    </location>
</feature>
<keyword evidence="1" id="KW-0805">Transcription regulation</keyword>
<dbReference type="EMBL" id="SMLA01000010">
    <property type="protein sequence ID" value="TDD90021.1"/>
    <property type="molecule type" value="Genomic_DNA"/>
</dbReference>
<protein>
    <submittedName>
        <fullName evidence="4">ANTAR domain-containing protein</fullName>
    </submittedName>
</protein>
<evidence type="ECO:0000259" key="3">
    <source>
        <dbReference type="PROSITE" id="PS50921"/>
    </source>
</evidence>
<proteinExistence type="predicted"/>
<dbReference type="SUPFAM" id="SSF55781">
    <property type="entry name" value="GAF domain-like"/>
    <property type="match status" value="1"/>
</dbReference>
<dbReference type="SMART" id="SM01012">
    <property type="entry name" value="ANTAR"/>
    <property type="match status" value="1"/>
</dbReference>
<accession>A0A4R5BSK3</accession>
<dbReference type="InterPro" id="IPR036388">
    <property type="entry name" value="WH-like_DNA-bd_sf"/>
</dbReference>
<comment type="caution">
    <text evidence="4">The sequence shown here is derived from an EMBL/GenBank/DDBJ whole genome shotgun (WGS) entry which is preliminary data.</text>
</comment>
<dbReference type="RefSeq" id="WP_132682351.1">
    <property type="nucleotide sequence ID" value="NZ_SMLA01000010.1"/>
</dbReference>
<dbReference type="AlphaFoldDB" id="A0A4R5BSK3"/>
<dbReference type="PROSITE" id="PS50921">
    <property type="entry name" value="ANTAR"/>
    <property type="match status" value="1"/>
</dbReference>
<dbReference type="InterPro" id="IPR003018">
    <property type="entry name" value="GAF"/>
</dbReference>
<gene>
    <name evidence="4" type="ORF">E1202_09690</name>
</gene>
<dbReference type="Gene3D" id="3.30.450.40">
    <property type="match status" value="1"/>
</dbReference>
<sequence>MNTRPPRRERALTEALVEMADTLVADYDVVDLSHRLASHCVDLLPVAAAGLLLIDEHGDLRMLASSNEQARLLELFQLETDQRGPCLEAFHTGHPVLVDDLESNGRRWPAFAFEARRQGIRAVHVLPLRLRAETVGALSLFSNDVTSLSEDDRRLGQALADVATIGILQQRALERSETVIEQLQGALNSRVTIEQAKGVLAERGGIDVDTAFALLRDYAREHRMRLSDLARSVGVDRVVAADVLRRRSG</sequence>
<dbReference type="GO" id="GO:0003723">
    <property type="term" value="F:RNA binding"/>
    <property type="evidence" value="ECO:0007669"/>
    <property type="project" value="InterPro"/>
</dbReference>
<name>A0A4R5BSK3_9PSEU</name>
<dbReference type="InterPro" id="IPR012074">
    <property type="entry name" value="GAF_ANTAR"/>
</dbReference>
<keyword evidence="5" id="KW-1185">Reference proteome</keyword>
<dbReference type="Gene3D" id="1.10.10.10">
    <property type="entry name" value="Winged helix-like DNA-binding domain superfamily/Winged helix DNA-binding domain"/>
    <property type="match status" value="1"/>
</dbReference>
<dbReference type="Proteomes" id="UP000294723">
    <property type="component" value="Unassembled WGS sequence"/>
</dbReference>
<dbReference type="InterPro" id="IPR029016">
    <property type="entry name" value="GAF-like_dom_sf"/>
</dbReference>
<evidence type="ECO:0000256" key="2">
    <source>
        <dbReference type="ARBA" id="ARBA00023163"/>
    </source>
</evidence>
<dbReference type="Pfam" id="PF03861">
    <property type="entry name" value="ANTAR"/>
    <property type="match status" value="1"/>
</dbReference>
<keyword evidence="2" id="KW-0804">Transcription</keyword>
<organism evidence="4 5">
    <name type="scientific">Saccharopolyspora karakumensis</name>
    <dbReference type="NCBI Taxonomy" id="2530386"/>
    <lineage>
        <taxon>Bacteria</taxon>
        <taxon>Bacillati</taxon>
        <taxon>Actinomycetota</taxon>
        <taxon>Actinomycetes</taxon>
        <taxon>Pseudonocardiales</taxon>
        <taxon>Pseudonocardiaceae</taxon>
        <taxon>Saccharopolyspora</taxon>
    </lineage>
</organism>
<dbReference type="Pfam" id="PF13185">
    <property type="entry name" value="GAF_2"/>
    <property type="match status" value="1"/>
</dbReference>
<dbReference type="InterPro" id="IPR005561">
    <property type="entry name" value="ANTAR"/>
</dbReference>
<evidence type="ECO:0000256" key="1">
    <source>
        <dbReference type="ARBA" id="ARBA00023015"/>
    </source>
</evidence>
<dbReference type="PIRSF" id="PIRSF036625">
    <property type="entry name" value="GAF_ANTAR"/>
    <property type="match status" value="1"/>
</dbReference>
<reference evidence="4 5" key="1">
    <citation type="submission" date="2019-03" db="EMBL/GenBank/DDBJ databases">
        <title>Draft genome sequences of novel Actinobacteria.</title>
        <authorList>
            <person name="Sahin N."/>
            <person name="Ay H."/>
            <person name="Saygin H."/>
        </authorList>
    </citation>
    <scope>NUCLEOTIDE SEQUENCE [LARGE SCALE GENOMIC DNA]</scope>
    <source>
        <strain evidence="4 5">5K548</strain>
    </source>
</reference>
<dbReference type="SMART" id="SM00065">
    <property type="entry name" value="GAF"/>
    <property type="match status" value="1"/>
</dbReference>
<evidence type="ECO:0000313" key="4">
    <source>
        <dbReference type="EMBL" id="TDD90021.1"/>
    </source>
</evidence>